<dbReference type="InterPro" id="IPR036291">
    <property type="entry name" value="NAD(P)-bd_dom_sf"/>
</dbReference>
<keyword evidence="5" id="KW-1185">Reference proteome</keyword>
<evidence type="ECO:0000256" key="1">
    <source>
        <dbReference type="ARBA" id="ARBA00004450"/>
    </source>
</evidence>
<keyword evidence="3" id="KW-0472">Membrane</keyword>
<sequence>MKRESSNSNMTIQAGALKGQKIRAFVCGHTGATGKELMDILVASDSVESIVAVGRRKNEKYENHEKVKQYVVCNMVELGKEDIAIAQGCNAAFCAIGTAFMDVLMMNKESYRNVDFGIATEFAKFARKAGAEYLSVITGEGTDTNTSMYMYKVKHDVENFIQTLGFERIAIMRPGFLHRGKDASWMEFLMLSSFFGTPVVKVAAAMYWAALHQKDSVHGYTTKEIKENATALGK</sequence>
<dbReference type="AlphaFoldDB" id="A0AAF0J878"/>
<evidence type="ECO:0008006" key="6">
    <source>
        <dbReference type="Google" id="ProtNLM"/>
    </source>
</evidence>
<evidence type="ECO:0000313" key="5">
    <source>
        <dbReference type="Proteomes" id="UP001219933"/>
    </source>
</evidence>
<dbReference type="EMBL" id="CP119882">
    <property type="protein sequence ID" value="WFD37018.1"/>
    <property type="molecule type" value="Genomic_DNA"/>
</dbReference>
<evidence type="ECO:0000256" key="3">
    <source>
        <dbReference type="SAM" id="Phobius"/>
    </source>
</evidence>
<protein>
    <recommendedName>
        <fullName evidence="6">NAD(P)-binding domain-containing protein</fullName>
    </recommendedName>
</protein>
<dbReference type="Gene3D" id="3.40.50.720">
    <property type="entry name" value="NAD(P)-binding Rossmann-like Domain"/>
    <property type="match status" value="1"/>
</dbReference>
<reference evidence="4" key="1">
    <citation type="submission" date="2023-03" db="EMBL/GenBank/DDBJ databases">
        <title>Mating type loci evolution in Malassezia.</title>
        <authorList>
            <person name="Coelho M.A."/>
        </authorList>
    </citation>
    <scope>NUCLEOTIDE SEQUENCE</scope>
    <source>
        <strain evidence="4">CBS 11721</strain>
    </source>
</reference>
<dbReference type="PANTHER" id="PTHR14097">
    <property type="entry name" value="OXIDOREDUCTASE HTATIP2"/>
    <property type="match status" value="1"/>
</dbReference>
<proteinExistence type="inferred from homology"/>
<organism evidence="4 5">
    <name type="scientific">Malassezia cuniculi</name>
    <dbReference type="NCBI Taxonomy" id="948313"/>
    <lineage>
        <taxon>Eukaryota</taxon>
        <taxon>Fungi</taxon>
        <taxon>Dikarya</taxon>
        <taxon>Basidiomycota</taxon>
        <taxon>Ustilaginomycotina</taxon>
        <taxon>Malasseziomycetes</taxon>
        <taxon>Malasseziales</taxon>
        <taxon>Malasseziaceae</taxon>
        <taxon>Malassezia</taxon>
    </lineage>
</organism>
<dbReference type="PANTHER" id="PTHR14097:SF7">
    <property type="entry name" value="OXIDOREDUCTASE HTATIP2"/>
    <property type="match status" value="1"/>
</dbReference>
<dbReference type="SUPFAM" id="SSF51735">
    <property type="entry name" value="NAD(P)-binding Rossmann-fold domains"/>
    <property type="match status" value="1"/>
</dbReference>
<comment type="similarity">
    <text evidence="2">Belongs to the FMP52 family.</text>
</comment>
<name>A0AAF0J878_9BASI</name>
<feature type="transmembrane region" description="Helical" evidence="3">
    <location>
        <begin position="188"/>
        <end position="210"/>
    </location>
</feature>
<comment type="subcellular location">
    <subcellularLocation>
        <location evidence="1">Mitochondrion outer membrane</location>
        <topology evidence="1">Peripheral membrane protein</topology>
    </subcellularLocation>
</comment>
<gene>
    <name evidence="4" type="ORF">MCUN1_003910</name>
</gene>
<evidence type="ECO:0000256" key="2">
    <source>
        <dbReference type="ARBA" id="ARBA00006617"/>
    </source>
</evidence>
<accession>A0AAF0J878</accession>
<evidence type="ECO:0000313" key="4">
    <source>
        <dbReference type="EMBL" id="WFD37018.1"/>
    </source>
</evidence>
<keyword evidence="3" id="KW-1133">Transmembrane helix</keyword>
<keyword evidence="3" id="KW-0812">Transmembrane</keyword>
<dbReference type="Proteomes" id="UP001219933">
    <property type="component" value="Chromosome 6"/>
</dbReference>
<dbReference type="GO" id="GO:0005741">
    <property type="term" value="C:mitochondrial outer membrane"/>
    <property type="evidence" value="ECO:0007669"/>
    <property type="project" value="UniProtKB-SubCell"/>
</dbReference>